<dbReference type="GO" id="GO:0006890">
    <property type="term" value="P:retrograde vesicle-mediated transport, Golgi to endoplasmic reticulum"/>
    <property type="evidence" value="ECO:0007669"/>
    <property type="project" value="UniProtKB-UniRule"/>
</dbReference>
<dbReference type="InterPro" id="IPR022775">
    <property type="entry name" value="AP_mu_sigma_su"/>
</dbReference>
<reference evidence="14" key="1">
    <citation type="submission" date="2018-07" db="EMBL/GenBank/DDBJ databases">
        <authorList>
            <person name="Quirk P.G."/>
            <person name="Krulwich T.A."/>
        </authorList>
    </citation>
    <scope>NUCLEOTIDE SEQUENCE</scope>
</reference>
<evidence type="ECO:0000256" key="5">
    <source>
        <dbReference type="ARBA" id="ARBA00022892"/>
    </source>
</evidence>
<keyword evidence="4 10" id="KW-0963">Cytoplasm</keyword>
<gene>
    <name evidence="14" type="primary">CSON011694</name>
</gene>
<dbReference type="Gene3D" id="3.30.450.60">
    <property type="match status" value="1"/>
</dbReference>
<comment type="similarity">
    <text evidence="1 10">Belongs to the adaptor complexes medium subunit family. Delta-COP subfamily.</text>
</comment>
<sequence>MVLIASAVCTKAGKTIVSRQFVEMTKARIEGLLAAFPKLMTAGKQHTFVETDSVRYVYQPMEKLYMLLITTKASNILEDLETLRLFSKVIPEYCRTLDEKEIVDNAFNLIFAFDEIVALGYRESVNLSQIKTFVEMDSHEEKVYQAVRQTQEREAKQRMREKAKELQRARMESQKKGLGMTRSAGGYTTGSSDGFGNSGGISGPSSISNSMSMGMGELTKPAPSKPAPSRNALKLGGKNRDVDSFVDQLKSEGQNVTNLTPAAVSSAIVKPKVVSDIHTEAVHLKMEDKLTIRMGKDGGVQQFELSGMLTLRISDEKYGRIRVQLDNKDERGIQLQTHPNVDKELFRSKHQIGLKNPAKPFPMNTDVGVLKWRLQTTDESALPLTINCWPSENGEGGCDVNIEYELEHTRLELRDVSISIPLPMNAVPSVAECEGDYTHDPRKHVLHWNLPVIDSSNKAGSMEFSVPGSIPSDFFPLEVYFVSKHSYAELELNDVNMVDDDQPVKFSRETLLYTEKYEIV</sequence>
<evidence type="ECO:0000256" key="7">
    <source>
        <dbReference type="ARBA" id="ARBA00023034"/>
    </source>
</evidence>
<dbReference type="InterPro" id="IPR027059">
    <property type="entry name" value="Coatomer_dsu"/>
</dbReference>
<evidence type="ECO:0000256" key="3">
    <source>
        <dbReference type="ARBA" id="ARBA00022448"/>
    </source>
</evidence>
<evidence type="ECO:0000313" key="14">
    <source>
        <dbReference type="EMBL" id="SSX19027.1"/>
    </source>
</evidence>
<dbReference type="GO" id="GO:0006888">
    <property type="term" value="P:endoplasmic reticulum to Golgi vesicle-mediated transport"/>
    <property type="evidence" value="ECO:0007669"/>
    <property type="project" value="TreeGrafter"/>
</dbReference>
<feature type="region of interest" description="Disordered" evidence="12">
    <location>
        <begin position="170"/>
        <end position="238"/>
    </location>
</feature>
<dbReference type="PROSITE" id="PS51072">
    <property type="entry name" value="MHD"/>
    <property type="match status" value="1"/>
</dbReference>
<dbReference type="FunFam" id="2.60.40.1170:FF:000007">
    <property type="entry name" value="Coatomer subunit delta"/>
    <property type="match status" value="1"/>
</dbReference>
<dbReference type="Gene3D" id="2.60.40.1170">
    <property type="entry name" value="Mu homology domain, subdomain B"/>
    <property type="match status" value="2"/>
</dbReference>
<dbReference type="SUPFAM" id="SSF49447">
    <property type="entry name" value="Second domain of Mu2 adaptin subunit (ap50) of ap2 adaptor"/>
    <property type="match status" value="1"/>
</dbReference>
<evidence type="ECO:0000256" key="1">
    <source>
        <dbReference type="ARBA" id="ARBA00010516"/>
    </source>
</evidence>
<comment type="function">
    <text evidence="10">The coatomer is a cytosolic protein complex that binds to dilysine motifs and reversibly associates with Golgi non-clathrin-coated vesicles, which further mediate biosynthetic protein transport from the ER, via the Golgi up to the trans Golgi network. Coatomer complex is required for budding from Golgi membranes, and is essential for the retrograde Golgi-to-ER transport of dilysine-tagged proteins.</text>
</comment>
<evidence type="ECO:0000256" key="12">
    <source>
        <dbReference type="SAM" id="MobiDB-lite"/>
    </source>
</evidence>
<feature type="domain" description="MHD" evidence="13">
    <location>
        <begin position="279"/>
        <end position="520"/>
    </location>
</feature>
<accession>A0A336LRI8</accession>
<dbReference type="GO" id="GO:0015031">
    <property type="term" value="P:protein transport"/>
    <property type="evidence" value="ECO:0007669"/>
    <property type="project" value="UniProtKB-KW"/>
</dbReference>
<dbReference type="InterPro" id="IPR011012">
    <property type="entry name" value="Longin-like_dom_sf"/>
</dbReference>
<protein>
    <recommendedName>
        <fullName evidence="10">Coatomer subunit delta</fullName>
    </recommendedName>
</protein>
<dbReference type="GO" id="GO:0000139">
    <property type="term" value="C:Golgi membrane"/>
    <property type="evidence" value="ECO:0007669"/>
    <property type="project" value="UniProtKB-SubCell"/>
</dbReference>
<keyword evidence="3 10" id="KW-0813">Transport</keyword>
<evidence type="ECO:0000256" key="2">
    <source>
        <dbReference type="ARBA" id="ARBA00011775"/>
    </source>
</evidence>
<evidence type="ECO:0000256" key="10">
    <source>
        <dbReference type="RuleBase" id="RU364018"/>
    </source>
</evidence>
<proteinExistence type="inferred from homology"/>
<dbReference type="PANTHER" id="PTHR10121">
    <property type="entry name" value="COATOMER SUBUNIT DELTA"/>
    <property type="match status" value="1"/>
</dbReference>
<dbReference type="GO" id="GO:0051645">
    <property type="term" value="P:Golgi localization"/>
    <property type="evidence" value="ECO:0007669"/>
    <property type="project" value="TreeGrafter"/>
</dbReference>
<evidence type="ECO:0000259" key="13">
    <source>
        <dbReference type="PROSITE" id="PS51072"/>
    </source>
</evidence>
<dbReference type="Pfam" id="PF01217">
    <property type="entry name" value="Clat_adaptor_s"/>
    <property type="match status" value="1"/>
</dbReference>
<organism evidence="14">
    <name type="scientific">Culicoides sonorensis</name>
    <name type="common">Biting midge</name>
    <dbReference type="NCBI Taxonomy" id="179676"/>
    <lineage>
        <taxon>Eukaryota</taxon>
        <taxon>Metazoa</taxon>
        <taxon>Ecdysozoa</taxon>
        <taxon>Arthropoda</taxon>
        <taxon>Hexapoda</taxon>
        <taxon>Insecta</taxon>
        <taxon>Pterygota</taxon>
        <taxon>Neoptera</taxon>
        <taxon>Endopterygota</taxon>
        <taxon>Diptera</taxon>
        <taxon>Nematocera</taxon>
        <taxon>Chironomoidea</taxon>
        <taxon>Ceratopogonidae</taxon>
        <taxon>Ceratopogoninae</taxon>
        <taxon>Culicoides</taxon>
        <taxon>Monoculicoides</taxon>
    </lineage>
</organism>
<keyword evidence="6 10" id="KW-0653">Protein transport</keyword>
<dbReference type="VEuPathDB" id="VectorBase:CSON011694"/>
<evidence type="ECO:0000256" key="4">
    <source>
        <dbReference type="ARBA" id="ARBA00022490"/>
    </source>
</evidence>
<evidence type="ECO:0000256" key="8">
    <source>
        <dbReference type="ARBA" id="ARBA00023136"/>
    </source>
</evidence>
<keyword evidence="8 10" id="KW-0472">Membrane</keyword>
<dbReference type="CDD" id="cd09254">
    <property type="entry name" value="AP_delta-COPI_MHD"/>
    <property type="match status" value="1"/>
</dbReference>
<name>A0A336LRI8_CULSO</name>
<evidence type="ECO:0000256" key="9">
    <source>
        <dbReference type="ARBA" id="ARBA00023329"/>
    </source>
</evidence>
<keyword evidence="5 10" id="KW-0931">ER-Golgi transport</keyword>
<dbReference type="InterPro" id="IPR028565">
    <property type="entry name" value="MHD"/>
</dbReference>
<keyword evidence="9 10" id="KW-0968">Cytoplasmic vesicle</keyword>
<evidence type="ECO:0000256" key="11">
    <source>
        <dbReference type="RuleBase" id="RU366052"/>
    </source>
</evidence>
<dbReference type="AlphaFoldDB" id="A0A336LRI8"/>
<dbReference type="FunFam" id="3.30.450.60:FF:000003">
    <property type="entry name" value="Coatomer subunit delta"/>
    <property type="match status" value="1"/>
</dbReference>
<dbReference type="InterPro" id="IPR036168">
    <property type="entry name" value="AP2_Mu_C_sf"/>
</dbReference>
<dbReference type="SUPFAM" id="SSF64356">
    <property type="entry name" value="SNARE-like"/>
    <property type="match status" value="1"/>
</dbReference>
<dbReference type="Pfam" id="PF00928">
    <property type="entry name" value="Adap_comp_sub"/>
    <property type="match status" value="1"/>
</dbReference>
<dbReference type="CDD" id="cd14830">
    <property type="entry name" value="Delta_COP_N"/>
    <property type="match status" value="1"/>
</dbReference>
<feature type="compositionally biased region" description="Low complexity" evidence="12">
    <location>
        <begin position="203"/>
        <end position="216"/>
    </location>
</feature>
<comment type="subcellular location">
    <subcellularLocation>
        <location evidence="10 11">Cytoplasm</location>
    </subcellularLocation>
    <subcellularLocation>
        <location evidence="10 11">Cytoplasmic vesicle</location>
        <location evidence="10 11">COPI-coated vesicle membrane</location>
        <topology evidence="10 11">Peripheral membrane protein</topology>
        <orientation evidence="10 11">Cytoplasmic side</orientation>
    </subcellularLocation>
    <subcellularLocation>
        <location evidence="10 11">Golgi apparatus membrane</location>
        <topology evidence="10 11">Peripheral membrane protein</topology>
        <orientation evidence="10 11">Cytoplasmic side</orientation>
    </subcellularLocation>
</comment>
<dbReference type="GO" id="GO:0030126">
    <property type="term" value="C:COPI vesicle coat"/>
    <property type="evidence" value="ECO:0007669"/>
    <property type="project" value="UniProtKB-UniRule"/>
</dbReference>
<keyword evidence="7 10" id="KW-0333">Golgi apparatus</keyword>
<comment type="subunit">
    <text evidence="2 10">Oligomeric complex that consists of at least the alpha, beta, beta', gamma, delta, epsilon and zeta subunits.</text>
</comment>
<dbReference type="EMBL" id="UFQT01000051">
    <property type="protein sequence ID" value="SSX19027.1"/>
    <property type="molecule type" value="Genomic_DNA"/>
</dbReference>
<evidence type="ECO:0000256" key="6">
    <source>
        <dbReference type="ARBA" id="ARBA00022927"/>
    </source>
</evidence>
<dbReference type="PANTHER" id="PTHR10121:SF0">
    <property type="entry name" value="COATOMER SUBUNIT DELTA"/>
    <property type="match status" value="1"/>
</dbReference>